<dbReference type="PROSITE" id="PS51099">
    <property type="entry name" value="PTS_EIIB_TYPE_2"/>
    <property type="match status" value="1"/>
</dbReference>
<dbReference type="SUPFAM" id="SSF52794">
    <property type="entry name" value="PTS system IIB component-like"/>
    <property type="match status" value="1"/>
</dbReference>
<dbReference type="Pfam" id="PF02302">
    <property type="entry name" value="PTS_IIB"/>
    <property type="match status" value="1"/>
</dbReference>
<feature type="domain" description="PTS EIIB type-2" evidence="2">
    <location>
        <begin position="1"/>
        <end position="91"/>
    </location>
</feature>
<dbReference type="InterPro" id="IPR013011">
    <property type="entry name" value="PTS_EIIB_2"/>
</dbReference>
<protein>
    <recommendedName>
        <fullName evidence="2">PTS EIIB type-2 domain-containing protein</fullName>
    </recommendedName>
</protein>
<dbReference type="PATRIC" id="fig|1423783.4.peg.2035"/>
<dbReference type="GO" id="GO:0008982">
    <property type="term" value="F:protein-N(PI)-phosphohistidine-sugar phosphotransferase activity"/>
    <property type="evidence" value="ECO:0007669"/>
    <property type="project" value="InterPro"/>
</dbReference>
<dbReference type="OrthoDB" id="6603449at2"/>
<dbReference type="CDD" id="cd05563">
    <property type="entry name" value="PTS_IIB_ascorbate"/>
    <property type="match status" value="1"/>
</dbReference>
<accession>A0A0R1TTN8</accession>
<reference evidence="3 4" key="1">
    <citation type="journal article" date="2015" name="Genome Announc.">
        <title>Expanding the biotechnology potential of lactobacilli through comparative genomics of 213 strains and associated genera.</title>
        <authorList>
            <person name="Sun Z."/>
            <person name="Harris H.M."/>
            <person name="McCann A."/>
            <person name="Guo C."/>
            <person name="Argimon S."/>
            <person name="Zhang W."/>
            <person name="Yang X."/>
            <person name="Jeffery I.B."/>
            <person name="Cooney J.C."/>
            <person name="Kagawa T.F."/>
            <person name="Liu W."/>
            <person name="Song Y."/>
            <person name="Salvetti E."/>
            <person name="Wrobel A."/>
            <person name="Rasinkangas P."/>
            <person name="Parkhill J."/>
            <person name="Rea M.C."/>
            <person name="O'Sullivan O."/>
            <person name="Ritari J."/>
            <person name="Douillard F.P."/>
            <person name="Paul Ross R."/>
            <person name="Yang R."/>
            <person name="Briner A.E."/>
            <person name="Felis G.E."/>
            <person name="de Vos W.M."/>
            <person name="Barrangou R."/>
            <person name="Klaenhammer T.R."/>
            <person name="Caufield P.W."/>
            <person name="Cui Y."/>
            <person name="Zhang H."/>
            <person name="O'Toole P.W."/>
        </authorList>
    </citation>
    <scope>NUCLEOTIDE SEQUENCE [LARGE SCALE GENOMIC DNA]</scope>
    <source>
        <strain evidence="3 4">DSM 15945</strain>
    </source>
</reference>
<dbReference type="EMBL" id="AZFJ01000059">
    <property type="protein sequence ID" value="KRL84673.1"/>
    <property type="molecule type" value="Genomic_DNA"/>
</dbReference>
<dbReference type="RefSeq" id="WP_054650058.1">
    <property type="nucleotide sequence ID" value="NZ_AZFJ01000059.1"/>
</dbReference>
<dbReference type="Proteomes" id="UP000051922">
    <property type="component" value="Unassembled WGS sequence"/>
</dbReference>
<evidence type="ECO:0000313" key="3">
    <source>
        <dbReference type="EMBL" id="KRL84673.1"/>
    </source>
</evidence>
<dbReference type="GO" id="GO:0009401">
    <property type="term" value="P:phosphoenolpyruvate-dependent sugar phosphotransferase system"/>
    <property type="evidence" value="ECO:0007669"/>
    <property type="project" value="InterPro"/>
</dbReference>
<dbReference type="Gene3D" id="3.40.50.2300">
    <property type="match status" value="1"/>
</dbReference>
<name>A0A0R1TTN8_9LACO</name>
<evidence type="ECO:0000256" key="1">
    <source>
        <dbReference type="ARBA" id="ARBA00022679"/>
    </source>
</evidence>
<dbReference type="STRING" id="1423783.FC50_GL001986"/>
<gene>
    <name evidence="3" type="ORF">FC50_GL001986</name>
</gene>
<proteinExistence type="predicted"/>
<evidence type="ECO:0000313" key="4">
    <source>
        <dbReference type="Proteomes" id="UP000051922"/>
    </source>
</evidence>
<evidence type="ECO:0000259" key="2">
    <source>
        <dbReference type="PROSITE" id="PS51099"/>
    </source>
</evidence>
<dbReference type="InterPro" id="IPR036095">
    <property type="entry name" value="PTS_EIIB-like_sf"/>
</dbReference>
<comment type="caution">
    <text evidence="3">The sequence shown here is derived from an EMBL/GenBank/DDBJ whole genome shotgun (WGS) entry which is preliminary data.</text>
</comment>
<dbReference type="AlphaFoldDB" id="A0A0R1TTN8"/>
<dbReference type="InterPro" id="IPR003501">
    <property type="entry name" value="PTS_EIIB_2/3"/>
</dbReference>
<keyword evidence="1" id="KW-0808">Transferase</keyword>
<organism evidence="3 4">
    <name type="scientific">Lacticaseibacillus pantheris DSM 15945 = JCM 12539 = NBRC 106106</name>
    <dbReference type="NCBI Taxonomy" id="1423783"/>
    <lineage>
        <taxon>Bacteria</taxon>
        <taxon>Bacillati</taxon>
        <taxon>Bacillota</taxon>
        <taxon>Bacilli</taxon>
        <taxon>Lactobacillales</taxon>
        <taxon>Lactobacillaceae</taxon>
        <taxon>Lacticaseibacillus</taxon>
    </lineage>
</organism>
<keyword evidence="4" id="KW-1185">Reference proteome</keyword>
<sequence length="92" mass="9596">MQILTVCGAGVGTSLMEKMFAEQILSAAGINATVDNADITSATPDDYDIVLTTSTFADMLPASSATIIVQDNIMDRNALQTKLLAAVATVED</sequence>